<dbReference type="Gene3D" id="1.20.1270.60">
    <property type="entry name" value="Arfaptin homology (AH) domain/BAR domain"/>
    <property type="match status" value="1"/>
</dbReference>
<dbReference type="PANTHER" id="PTHR31941:SF1">
    <property type="entry name" value="CYTOSKELETAL SIGNALING PROTEIN SLM1"/>
    <property type="match status" value="1"/>
</dbReference>
<evidence type="ECO:0000256" key="2">
    <source>
        <dbReference type="SAM" id="MobiDB-lite"/>
    </source>
</evidence>
<name>A0ABR0K7B8_9EURO</name>
<keyword evidence="5" id="KW-1185">Reference proteome</keyword>
<dbReference type="PROSITE" id="PS50003">
    <property type="entry name" value="PH_DOMAIN"/>
    <property type="match status" value="1"/>
</dbReference>
<dbReference type="PANTHER" id="PTHR31941">
    <property type="entry name" value="CYTOSKELETAL SIGNALING PROTEIN SLM1"/>
    <property type="match status" value="1"/>
</dbReference>
<accession>A0ABR0K7B8</accession>
<feature type="region of interest" description="Disordered" evidence="2">
    <location>
        <begin position="674"/>
        <end position="693"/>
    </location>
</feature>
<feature type="compositionally biased region" description="Low complexity" evidence="2">
    <location>
        <begin position="239"/>
        <end position="248"/>
    </location>
</feature>
<feature type="region of interest" description="Disordered" evidence="2">
    <location>
        <begin position="530"/>
        <end position="571"/>
    </location>
</feature>
<dbReference type="EMBL" id="JAVRRG010000072">
    <property type="protein sequence ID" value="KAK5089689.1"/>
    <property type="molecule type" value="Genomic_DNA"/>
</dbReference>
<dbReference type="InterPro" id="IPR046869">
    <property type="entry name" value="SLM1/RGC1-like_PH"/>
</dbReference>
<feature type="compositionally biased region" description="Polar residues" evidence="2">
    <location>
        <begin position="972"/>
        <end position="982"/>
    </location>
</feature>
<feature type="compositionally biased region" description="Polar residues" evidence="2">
    <location>
        <begin position="460"/>
        <end position="476"/>
    </location>
</feature>
<dbReference type="Gene3D" id="2.30.29.30">
    <property type="entry name" value="Pleckstrin-homology domain (PH domain)/Phosphotyrosine-binding domain (PTB)"/>
    <property type="match status" value="1"/>
</dbReference>
<feature type="region of interest" description="Disordered" evidence="2">
    <location>
        <begin position="184"/>
        <end position="319"/>
    </location>
</feature>
<dbReference type="InterPro" id="IPR001849">
    <property type="entry name" value="PH_domain"/>
</dbReference>
<feature type="compositionally biased region" description="Polar residues" evidence="2">
    <location>
        <begin position="299"/>
        <end position="309"/>
    </location>
</feature>
<feature type="compositionally biased region" description="Polar residues" evidence="2">
    <location>
        <begin position="418"/>
        <end position="429"/>
    </location>
</feature>
<feature type="compositionally biased region" description="Basic and acidic residues" evidence="2">
    <location>
        <begin position="184"/>
        <end position="200"/>
    </location>
</feature>
<dbReference type="InterPro" id="IPR027267">
    <property type="entry name" value="AH/BAR_dom_sf"/>
</dbReference>
<reference evidence="4 5" key="1">
    <citation type="submission" date="2023-08" db="EMBL/GenBank/DDBJ databases">
        <title>Black Yeasts Isolated from many extreme environments.</title>
        <authorList>
            <person name="Coleine C."/>
            <person name="Stajich J.E."/>
            <person name="Selbmann L."/>
        </authorList>
    </citation>
    <scope>NUCLEOTIDE SEQUENCE [LARGE SCALE GENOMIC DNA]</scope>
    <source>
        <strain evidence="4 5">CCFEE 5885</strain>
    </source>
</reference>
<gene>
    <name evidence="4" type="ORF">LTR24_005958</name>
</gene>
<dbReference type="InterPro" id="IPR046868">
    <property type="entry name" value="BAR_4"/>
</dbReference>
<feature type="compositionally biased region" description="Polar residues" evidence="2">
    <location>
        <begin position="484"/>
        <end position="495"/>
    </location>
</feature>
<dbReference type="Pfam" id="PF04880">
    <property type="entry name" value="NUDE_C"/>
    <property type="match status" value="1"/>
</dbReference>
<keyword evidence="1" id="KW-0597">Phosphoprotein</keyword>
<dbReference type="SUPFAM" id="SSF50729">
    <property type="entry name" value="PH domain-like"/>
    <property type="match status" value="1"/>
</dbReference>
<evidence type="ECO:0000256" key="1">
    <source>
        <dbReference type="ARBA" id="ARBA00022553"/>
    </source>
</evidence>
<organism evidence="4 5">
    <name type="scientific">Lithohypha guttulata</name>
    <dbReference type="NCBI Taxonomy" id="1690604"/>
    <lineage>
        <taxon>Eukaryota</taxon>
        <taxon>Fungi</taxon>
        <taxon>Dikarya</taxon>
        <taxon>Ascomycota</taxon>
        <taxon>Pezizomycotina</taxon>
        <taxon>Eurotiomycetes</taxon>
        <taxon>Chaetothyriomycetidae</taxon>
        <taxon>Chaetothyriales</taxon>
        <taxon>Trichomeriaceae</taxon>
        <taxon>Lithohypha</taxon>
    </lineage>
</organism>
<dbReference type="Gene3D" id="6.10.250.1080">
    <property type="match status" value="1"/>
</dbReference>
<sequence length="982" mass="107489">MPGSERSMPSSPAPGASPEESLKFYKTQYEFLEAELADFQTSSKDLEAELERDIEQAEKRERKLKQQADDLRYQVDEWKEKHKQAKSEAGTAQASLEREIKTLRQENLTLRQRVRDIEVANDDYERKQRTTEVSLEDMESRANQAIERAVMLEDEVKIGEQERESLRIEAQRLKDDFSDFRVESEIVRKKLEKAERELTSKRKSLTISPNVVPASPRSELSPTTTEASGPSFDTPRTKATASSSVSDTPTPPSPPTSDKVPAAPQPSATPVANRSRLSMTSTTATPRQPPLSARVNGHTRGSSVAITGRTQGGAAVRQSLGKGVLPARQSNIPTGLPKSSSIIQLRNLRGKMQNLEERVQKARSKLPAPTDTPPRGSPRSGSALGNHIPASVTMRSGRRRPTGSILSRQDSEDAPVTPSLQRPTSSRPSLTGRPVSPTRTSMAAPPRPSSRASAVSSRPTMSQYQPGHSRPTSRASISGLRSLANGNNYAPNASTDRVRPHSSLSNHGAGYDGTFDEELENSIMDISNATPRRSSYAKRTSDVGTAIPTPGASSKRPSLGGGIPTGDPTSTLGLLQERLEAWKHMTAYLEDYVKAVAKDQHTQSKDSDKILKTLSHPLKQGHHFNQEVGGIAGLFENLRANTQSQSQLQAETSKNLTGTVLPVLERLHKEIKAKQKEVDHGAGKQSKTVDHARNDTQKRIEMLGQNTATFDSAGGKTTAANDPYVLQRGVWHSLNKQLMEENNHRSDLINIQNNFQQFENHVITTLQNFFNSFNSYMSGQHERSKAMYGDIAKTAGGIDPNFEWNGFMKRSGHVMISPNAPPRSIDTVSFPNQGHRATKPLIEGSLERKSKLGRDKANYYAVTPAGYMHEYKDNDNFRTDPAPESSLYLPDCVIGAIDGSVFSIKGKNTAGSKFTSKMHMSSEYTYIAHTPSDAQQWHRVIEAACTGNTSSLLASSASPTEGRGQGQGQGQMPSNLNTAAAT</sequence>
<evidence type="ECO:0000259" key="3">
    <source>
        <dbReference type="PROSITE" id="PS50003"/>
    </source>
</evidence>
<dbReference type="Pfam" id="PF20399">
    <property type="entry name" value="PH_20"/>
    <property type="match status" value="1"/>
</dbReference>
<protein>
    <recommendedName>
        <fullName evidence="3">PH domain-containing protein</fullName>
    </recommendedName>
</protein>
<feature type="region of interest" description="Disordered" evidence="2">
    <location>
        <begin position="1"/>
        <end position="21"/>
    </location>
</feature>
<feature type="region of interest" description="Disordered" evidence="2">
    <location>
        <begin position="357"/>
        <end position="513"/>
    </location>
</feature>
<feature type="compositionally biased region" description="Low complexity" evidence="2">
    <location>
        <begin position="9"/>
        <end position="19"/>
    </location>
</feature>
<feature type="region of interest" description="Disordered" evidence="2">
    <location>
        <begin position="952"/>
        <end position="982"/>
    </location>
</feature>
<feature type="compositionally biased region" description="Polar residues" evidence="2">
    <location>
        <begin position="218"/>
        <end position="228"/>
    </location>
</feature>
<dbReference type="Pfam" id="PF20400">
    <property type="entry name" value="BAR_4"/>
    <property type="match status" value="1"/>
</dbReference>
<comment type="caution">
    <text evidence="4">The sequence shown here is derived from an EMBL/GenBank/DDBJ whole genome shotgun (WGS) entry which is preliminary data.</text>
</comment>
<dbReference type="Proteomes" id="UP001345013">
    <property type="component" value="Unassembled WGS sequence"/>
</dbReference>
<feature type="compositionally biased region" description="Polar residues" evidence="2">
    <location>
        <begin position="266"/>
        <end position="286"/>
    </location>
</feature>
<dbReference type="InterPro" id="IPR006964">
    <property type="entry name" value="NUDE_dom"/>
</dbReference>
<dbReference type="SMART" id="SM00233">
    <property type="entry name" value="PH"/>
    <property type="match status" value="1"/>
</dbReference>
<dbReference type="InterPro" id="IPR011993">
    <property type="entry name" value="PH-like_dom_sf"/>
</dbReference>
<dbReference type="SUPFAM" id="SSF103657">
    <property type="entry name" value="BAR/IMD domain-like"/>
    <property type="match status" value="1"/>
</dbReference>
<evidence type="ECO:0000313" key="5">
    <source>
        <dbReference type="Proteomes" id="UP001345013"/>
    </source>
</evidence>
<feature type="compositionally biased region" description="Low complexity" evidence="2">
    <location>
        <begin position="439"/>
        <end position="459"/>
    </location>
</feature>
<proteinExistence type="predicted"/>
<evidence type="ECO:0000313" key="4">
    <source>
        <dbReference type="EMBL" id="KAK5089689.1"/>
    </source>
</evidence>
<feature type="domain" description="PH" evidence="3">
    <location>
        <begin position="839"/>
        <end position="946"/>
    </location>
</feature>